<gene>
    <name evidence="2" type="ORF">B0H16DRAFT_1808433</name>
</gene>
<feature type="compositionally biased region" description="Low complexity" evidence="1">
    <location>
        <begin position="268"/>
        <end position="281"/>
    </location>
</feature>
<dbReference type="EMBL" id="JARKIB010000033">
    <property type="protein sequence ID" value="KAJ7762100.1"/>
    <property type="molecule type" value="Genomic_DNA"/>
</dbReference>
<comment type="caution">
    <text evidence="2">The sequence shown here is derived from an EMBL/GenBank/DDBJ whole genome shotgun (WGS) entry which is preliminary data.</text>
</comment>
<keyword evidence="3" id="KW-1185">Reference proteome</keyword>
<evidence type="ECO:0000313" key="3">
    <source>
        <dbReference type="Proteomes" id="UP001215598"/>
    </source>
</evidence>
<protein>
    <submittedName>
        <fullName evidence="2">Uncharacterized protein</fullName>
    </submittedName>
</protein>
<sequence>MPVKKSTSISITTTAADRAARLAKRASSAPAPETAAPTTPPQVSLPSVPEVATDVSAAPTEVEADKAQATIDVDAIDTPVSRMIVDTMVPATIGQTTQANNNTHSETIDVDALDTAASVPVQTTNTNTIAATTTSATTISTAIDPSGNTTVQTVSPPLNDYPYLPAPGQEIQSGPKGKGKEKAIEGVVTAADPYDPYPDIPTDGFEDFFDRPDSPDTAAATERAIALSLGQQPDKVTAGASTSRRPGEATPSSSPKRQRANTAGDSVPTSPRTSTPRTGGRIHNPTVERFANPHALPPVAPLGRPRYSTADGLPPRGSYTPTPEGGWHPLFGIDEESIWKAHPEVQHQFWDNEPYPKFLVIVSGGNGHRIQTRDTIATAVANFVNVDPKSIQVGTPGTAQGPNDARAWLIGGLAQHLADAILEQGALSCTEITLFAVPYSPPIAGFLGIMSGFTLRNTPAGAANAQEYIRSALAGDAAITQFVRAHRDSFPPTVDADGALEIFLASVGVHGVELLVNNTTTITAWNTYVVSPTESVAHFNHLRKLFASIVIHTSYAGEGKIVGLHHLPLYRPSHKPLPLPSRPWMDGCHPGHNLRPSRHQPHCPRRLEPRFPWGPHSRPWGTWEWARKWSWQPRRNRARSQ</sequence>
<feature type="region of interest" description="Disordered" evidence="1">
    <location>
        <begin position="191"/>
        <end position="311"/>
    </location>
</feature>
<reference evidence="2" key="1">
    <citation type="submission" date="2023-03" db="EMBL/GenBank/DDBJ databases">
        <title>Massive genome expansion in bonnet fungi (Mycena s.s.) driven by repeated elements and novel gene families across ecological guilds.</title>
        <authorList>
            <consortium name="Lawrence Berkeley National Laboratory"/>
            <person name="Harder C.B."/>
            <person name="Miyauchi S."/>
            <person name="Viragh M."/>
            <person name="Kuo A."/>
            <person name="Thoen E."/>
            <person name="Andreopoulos B."/>
            <person name="Lu D."/>
            <person name="Skrede I."/>
            <person name="Drula E."/>
            <person name="Henrissat B."/>
            <person name="Morin E."/>
            <person name="Kohler A."/>
            <person name="Barry K."/>
            <person name="LaButti K."/>
            <person name="Morin E."/>
            <person name="Salamov A."/>
            <person name="Lipzen A."/>
            <person name="Mereny Z."/>
            <person name="Hegedus B."/>
            <person name="Baldrian P."/>
            <person name="Stursova M."/>
            <person name="Weitz H."/>
            <person name="Taylor A."/>
            <person name="Grigoriev I.V."/>
            <person name="Nagy L.G."/>
            <person name="Martin F."/>
            <person name="Kauserud H."/>
        </authorList>
    </citation>
    <scope>NUCLEOTIDE SEQUENCE</scope>
    <source>
        <strain evidence="2">CBHHK182m</strain>
    </source>
</reference>
<proteinExistence type="predicted"/>
<organism evidence="2 3">
    <name type="scientific">Mycena metata</name>
    <dbReference type="NCBI Taxonomy" id="1033252"/>
    <lineage>
        <taxon>Eukaryota</taxon>
        <taxon>Fungi</taxon>
        <taxon>Dikarya</taxon>
        <taxon>Basidiomycota</taxon>
        <taxon>Agaricomycotina</taxon>
        <taxon>Agaricomycetes</taxon>
        <taxon>Agaricomycetidae</taxon>
        <taxon>Agaricales</taxon>
        <taxon>Marasmiineae</taxon>
        <taxon>Mycenaceae</taxon>
        <taxon>Mycena</taxon>
    </lineage>
</organism>
<accession>A0AAD7NIN7</accession>
<name>A0AAD7NIN7_9AGAR</name>
<feature type="compositionally biased region" description="Low complexity" evidence="1">
    <location>
        <begin position="25"/>
        <end position="37"/>
    </location>
</feature>
<evidence type="ECO:0000313" key="2">
    <source>
        <dbReference type="EMBL" id="KAJ7762100.1"/>
    </source>
</evidence>
<feature type="compositionally biased region" description="Polar residues" evidence="1">
    <location>
        <begin position="239"/>
        <end position="264"/>
    </location>
</feature>
<feature type="region of interest" description="Disordered" evidence="1">
    <location>
        <begin position="19"/>
        <end position="50"/>
    </location>
</feature>
<dbReference type="Proteomes" id="UP001215598">
    <property type="component" value="Unassembled WGS sequence"/>
</dbReference>
<dbReference type="AlphaFoldDB" id="A0AAD7NIN7"/>
<evidence type="ECO:0000256" key="1">
    <source>
        <dbReference type="SAM" id="MobiDB-lite"/>
    </source>
</evidence>